<dbReference type="Gene3D" id="3.40.50.150">
    <property type="entry name" value="Vaccinia Virus protein VP39"/>
    <property type="match status" value="1"/>
</dbReference>
<evidence type="ECO:0008006" key="2">
    <source>
        <dbReference type="Google" id="ProtNLM"/>
    </source>
</evidence>
<evidence type="ECO:0000313" key="1">
    <source>
        <dbReference type="EMBL" id="SVB05580.1"/>
    </source>
</evidence>
<gene>
    <name evidence="1" type="ORF">METZ01_LOCUS158434</name>
</gene>
<dbReference type="InterPro" id="IPR029063">
    <property type="entry name" value="SAM-dependent_MTases_sf"/>
</dbReference>
<name>A0A382AVI7_9ZZZZ</name>
<sequence length="104" mass="11672">MDVAEFDKFADEYHNLHQENIRITGENPEYFAEYKIRDLSRVEQIVGGEVKNILDFGTGVGSSIPFLAQYFPGTSLFGTDVSENSLTIARKRFPGLGEFSLFDG</sequence>
<dbReference type="SUPFAM" id="SSF53335">
    <property type="entry name" value="S-adenosyl-L-methionine-dependent methyltransferases"/>
    <property type="match status" value="1"/>
</dbReference>
<feature type="non-terminal residue" evidence="1">
    <location>
        <position position="104"/>
    </location>
</feature>
<dbReference type="AlphaFoldDB" id="A0A382AVI7"/>
<accession>A0A382AVI7</accession>
<organism evidence="1">
    <name type="scientific">marine metagenome</name>
    <dbReference type="NCBI Taxonomy" id="408172"/>
    <lineage>
        <taxon>unclassified sequences</taxon>
        <taxon>metagenomes</taxon>
        <taxon>ecological metagenomes</taxon>
    </lineage>
</organism>
<reference evidence="1" key="1">
    <citation type="submission" date="2018-05" db="EMBL/GenBank/DDBJ databases">
        <authorList>
            <person name="Lanie J.A."/>
            <person name="Ng W.-L."/>
            <person name="Kazmierczak K.M."/>
            <person name="Andrzejewski T.M."/>
            <person name="Davidsen T.M."/>
            <person name="Wayne K.J."/>
            <person name="Tettelin H."/>
            <person name="Glass J.I."/>
            <person name="Rusch D."/>
            <person name="Podicherti R."/>
            <person name="Tsui H.-C.T."/>
            <person name="Winkler M.E."/>
        </authorList>
    </citation>
    <scope>NUCLEOTIDE SEQUENCE</scope>
</reference>
<proteinExistence type="predicted"/>
<protein>
    <recommendedName>
        <fullName evidence="2">Methyltransferase domain-containing protein</fullName>
    </recommendedName>
</protein>
<dbReference type="EMBL" id="UINC01027037">
    <property type="protein sequence ID" value="SVB05580.1"/>
    <property type="molecule type" value="Genomic_DNA"/>
</dbReference>